<gene>
    <name evidence="15" type="primary">cirA_2</name>
    <name evidence="15" type="ORF">VCE7224_00298</name>
</gene>
<dbReference type="Gene3D" id="2.170.130.10">
    <property type="entry name" value="TonB-dependent receptor, plug domain"/>
    <property type="match status" value="1"/>
</dbReference>
<keyword evidence="10 11" id="KW-0998">Cell outer membrane</keyword>
<dbReference type="PROSITE" id="PS52016">
    <property type="entry name" value="TONB_DEPENDENT_REC_3"/>
    <property type="match status" value="1"/>
</dbReference>
<evidence type="ECO:0000256" key="11">
    <source>
        <dbReference type="PROSITE-ProRule" id="PRU01360"/>
    </source>
</evidence>
<dbReference type="AlphaFoldDB" id="A0A1C3J8T8"/>
<dbReference type="GO" id="GO:0009279">
    <property type="term" value="C:cell outer membrane"/>
    <property type="evidence" value="ECO:0007669"/>
    <property type="project" value="UniProtKB-SubCell"/>
</dbReference>
<dbReference type="PANTHER" id="PTHR30069">
    <property type="entry name" value="TONB-DEPENDENT OUTER MEMBRANE RECEPTOR"/>
    <property type="match status" value="1"/>
</dbReference>
<organism evidence="15 16">
    <name type="scientific">Vibrio celticus</name>
    <dbReference type="NCBI Taxonomy" id="446372"/>
    <lineage>
        <taxon>Bacteria</taxon>
        <taxon>Pseudomonadati</taxon>
        <taxon>Pseudomonadota</taxon>
        <taxon>Gammaproteobacteria</taxon>
        <taxon>Vibrionales</taxon>
        <taxon>Vibrionaceae</taxon>
        <taxon>Vibrio</taxon>
    </lineage>
</organism>
<dbReference type="InterPro" id="IPR012910">
    <property type="entry name" value="Plug_dom"/>
</dbReference>
<dbReference type="InterPro" id="IPR036942">
    <property type="entry name" value="Beta-barrel_TonB_sf"/>
</dbReference>
<keyword evidence="3 11" id="KW-0813">Transport</keyword>
<evidence type="ECO:0000313" key="16">
    <source>
        <dbReference type="Proteomes" id="UP000092819"/>
    </source>
</evidence>
<keyword evidence="9 15" id="KW-0675">Receptor</keyword>
<evidence type="ECO:0000256" key="10">
    <source>
        <dbReference type="ARBA" id="ARBA00023237"/>
    </source>
</evidence>
<dbReference type="GO" id="GO:0044718">
    <property type="term" value="P:siderophore transmembrane transport"/>
    <property type="evidence" value="ECO:0007669"/>
    <property type="project" value="TreeGrafter"/>
</dbReference>
<comment type="similarity">
    <text evidence="2">Belongs to the TonB-dependent receptor family. Hemoglobin/haptoglobin binding protein subfamily.</text>
</comment>
<evidence type="ECO:0000256" key="8">
    <source>
        <dbReference type="ARBA" id="ARBA00023136"/>
    </source>
</evidence>
<evidence type="ECO:0000256" key="3">
    <source>
        <dbReference type="ARBA" id="ARBA00022448"/>
    </source>
</evidence>
<dbReference type="GO" id="GO:0015344">
    <property type="term" value="F:siderophore uptake transmembrane transporter activity"/>
    <property type="evidence" value="ECO:0007669"/>
    <property type="project" value="TreeGrafter"/>
</dbReference>
<sequence>MISRQVCLGLALTTPVFVSAQENYLDQLMSMSLEELSMLDVEMETASKVTQKLTDIPSSVYVLSNERIQRSGAKTIAEVLTLVPGLKVTKFNETSWFVSTRGFHDGLYNKMLVMMDGRSLFSPVYGGTYWSDVDYVLADIERIEVLKGPGGTIWGGNAVNGVVNIITKSANDTQGTYLSGVASNTDNYEFSVRQGLSLNDDVNARAFYKYREEPTYRTNESEKWKAQTAGMVFQPSNAEENWSLRIGGEKSFYESELYTFQYDNSGSFVGSQANDFDNKSQSVYVQFNDSRHFDESSTLSYSLWGEYNEDNAPDAPGSYSTLDFDSTYINQLSANHQLTLGGGLRYMYLDFSSSQVSDVDWYNPDYYGRAYNIQSANDYIANAFIQSQIQMTEALSITLGAKVEHFTQNDSTELSPQLRGLYKFTQRNSVWAGLSRAVVAPSYMDSNSTYYFNSYNADSNNSYLDVYKSSSNLETENVVTAEMGYRYSNNSNFELDVTIYLSEHDNLRFHSYDPNDIPANHVYVGALSDDYKAKTYGLELGASYQLTADLASYLSYAYATLEGKNKGDAPKSSPQTSVYYDIDNEHLATAQLMWNITESWQFDVIGQYINVNYPDYWVAGDGTQYEWQSYPHEITFDARLAWKKSSAAPLIEVVVENIGKSDGYQAEFTSEKSVNQESVYVRVSHEF</sequence>
<evidence type="ECO:0000256" key="5">
    <source>
        <dbReference type="ARBA" id="ARBA00022692"/>
    </source>
</evidence>
<comment type="subcellular location">
    <subcellularLocation>
        <location evidence="1 11">Cell outer membrane</location>
        <topology evidence="1 11">Multi-pass membrane protein</topology>
    </subcellularLocation>
</comment>
<evidence type="ECO:0000313" key="15">
    <source>
        <dbReference type="EMBL" id="SBT11582.1"/>
    </source>
</evidence>
<evidence type="ECO:0000256" key="2">
    <source>
        <dbReference type="ARBA" id="ARBA00008143"/>
    </source>
</evidence>
<dbReference type="SUPFAM" id="SSF56935">
    <property type="entry name" value="Porins"/>
    <property type="match status" value="1"/>
</dbReference>
<keyword evidence="8 11" id="KW-0472">Membrane</keyword>
<dbReference type="EMBL" id="FLQZ01000005">
    <property type="protein sequence ID" value="SBT11582.1"/>
    <property type="molecule type" value="Genomic_DNA"/>
</dbReference>
<evidence type="ECO:0000256" key="6">
    <source>
        <dbReference type="ARBA" id="ARBA00022729"/>
    </source>
</evidence>
<dbReference type="InterPro" id="IPR039426">
    <property type="entry name" value="TonB-dep_rcpt-like"/>
</dbReference>
<dbReference type="InterPro" id="IPR037066">
    <property type="entry name" value="Plug_dom_sf"/>
</dbReference>
<evidence type="ECO:0000259" key="14">
    <source>
        <dbReference type="Pfam" id="PF07715"/>
    </source>
</evidence>
<feature type="domain" description="TonB-dependent receptor-like beta-barrel" evidence="13">
    <location>
        <begin position="221"/>
        <end position="643"/>
    </location>
</feature>
<reference evidence="16" key="1">
    <citation type="submission" date="2016-06" db="EMBL/GenBank/DDBJ databases">
        <authorList>
            <person name="Rodrigo-Torres L."/>
            <person name="Arahal D.R."/>
        </authorList>
    </citation>
    <scope>NUCLEOTIDE SEQUENCE [LARGE SCALE GENOMIC DNA]</scope>
    <source>
        <strain evidence="16">CECT 7224</strain>
    </source>
</reference>
<dbReference type="Pfam" id="PF00593">
    <property type="entry name" value="TonB_dep_Rec_b-barrel"/>
    <property type="match status" value="1"/>
</dbReference>
<dbReference type="InterPro" id="IPR000531">
    <property type="entry name" value="Beta-barrel_TonB"/>
</dbReference>
<keyword evidence="4 11" id="KW-1134">Transmembrane beta strand</keyword>
<feature type="domain" description="TonB-dependent receptor plug" evidence="14">
    <location>
        <begin position="53"/>
        <end position="162"/>
    </location>
</feature>
<evidence type="ECO:0000256" key="1">
    <source>
        <dbReference type="ARBA" id="ARBA00004571"/>
    </source>
</evidence>
<evidence type="ECO:0000256" key="7">
    <source>
        <dbReference type="ARBA" id="ARBA00023077"/>
    </source>
</evidence>
<evidence type="ECO:0000256" key="9">
    <source>
        <dbReference type="ARBA" id="ARBA00023170"/>
    </source>
</evidence>
<name>A0A1C3J8T8_9VIBR</name>
<keyword evidence="7 12" id="KW-0798">TonB box</keyword>
<dbReference type="Gene3D" id="2.40.170.20">
    <property type="entry name" value="TonB-dependent receptor, beta-barrel domain"/>
    <property type="match status" value="1"/>
</dbReference>
<dbReference type="Proteomes" id="UP000092819">
    <property type="component" value="Unassembled WGS sequence"/>
</dbReference>
<evidence type="ECO:0000256" key="12">
    <source>
        <dbReference type="RuleBase" id="RU003357"/>
    </source>
</evidence>
<dbReference type="Pfam" id="PF07715">
    <property type="entry name" value="Plug"/>
    <property type="match status" value="1"/>
</dbReference>
<protein>
    <submittedName>
        <fullName evidence="15">Colicin I receptor</fullName>
    </submittedName>
</protein>
<keyword evidence="5 11" id="KW-0812">Transmembrane</keyword>
<proteinExistence type="inferred from homology"/>
<evidence type="ECO:0000256" key="4">
    <source>
        <dbReference type="ARBA" id="ARBA00022452"/>
    </source>
</evidence>
<dbReference type="RefSeq" id="WP_065675321.1">
    <property type="nucleotide sequence ID" value="NZ_AP025464.1"/>
</dbReference>
<dbReference type="PANTHER" id="PTHR30069:SF29">
    <property type="entry name" value="HEMOGLOBIN AND HEMOGLOBIN-HAPTOGLOBIN-BINDING PROTEIN 1-RELATED"/>
    <property type="match status" value="1"/>
</dbReference>
<keyword evidence="6" id="KW-0732">Signal</keyword>
<accession>A0A1C3J8T8</accession>
<keyword evidence="16" id="KW-1185">Reference proteome</keyword>
<evidence type="ECO:0000259" key="13">
    <source>
        <dbReference type="Pfam" id="PF00593"/>
    </source>
</evidence>